<dbReference type="RefSeq" id="WP_202244718.1">
    <property type="nucleotide sequence ID" value="NZ_JAESIY010000006.1"/>
</dbReference>
<name>A0A937K0Z9_9BACT</name>
<dbReference type="EMBL" id="JAESIY010000006">
    <property type="protein sequence ID" value="MBL3656921.1"/>
    <property type="molecule type" value="Genomic_DNA"/>
</dbReference>
<accession>A0A937K0Z9</accession>
<protein>
    <submittedName>
        <fullName evidence="1">Uncharacterized protein</fullName>
    </submittedName>
</protein>
<comment type="caution">
    <text evidence="1">The sequence shown here is derived from an EMBL/GenBank/DDBJ whole genome shotgun (WGS) entry which is preliminary data.</text>
</comment>
<proteinExistence type="predicted"/>
<gene>
    <name evidence="1" type="ORF">JL102_12310</name>
</gene>
<dbReference type="Proteomes" id="UP000659388">
    <property type="component" value="Unassembled WGS sequence"/>
</dbReference>
<reference evidence="1" key="1">
    <citation type="submission" date="2021-01" db="EMBL/GenBank/DDBJ databases">
        <title>Fulvivirga kasyanovii gen. nov., sp nov., a novel member of the phylum Bacteroidetes isolated from seawater in a mussel farm.</title>
        <authorList>
            <person name="Zhao L.-H."/>
            <person name="Wang Z.-J."/>
        </authorList>
    </citation>
    <scope>NUCLEOTIDE SEQUENCE</scope>
    <source>
        <strain evidence="1">2943</strain>
    </source>
</reference>
<organism evidence="1 2">
    <name type="scientific">Fulvivirga sediminis</name>
    <dbReference type="NCBI Taxonomy" id="2803949"/>
    <lineage>
        <taxon>Bacteria</taxon>
        <taxon>Pseudomonadati</taxon>
        <taxon>Bacteroidota</taxon>
        <taxon>Cytophagia</taxon>
        <taxon>Cytophagales</taxon>
        <taxon>Fulvivirgaceae</taxon>
        <taxon>Fulvivirga</taxon>
    </lineage>
</organism>
<keyword evidence="2" id="KW-1185">Reference proteome</keyword>
<sequence>MLEYNDMMFNINFVIDKNGHFNSFDIREMRYFWDEKGREVKEIVEKDKGLETDMKKNIMASILQVKDDFLPALINNTAANAKINLQLRLISE</sequence>
<evidence type="ECO:0000313" key="2">
    <source>
        <dbReference type="Proteomes" id="UP000659388"/>
    </source>
</evidence>
<evidence type="ECO:0000313" key="1">
    <source>
        <dbReference type="EMBL" id="MBL3656921.1"/>
    </source>
</evidence>
<dbReference type="AlphaFoldDB" id="A0A937K0Z9"/>